<dbReference type="InterPro" id="IPR019587">
    <property type="entry name" value="Polyketide_cyclase/dehydratase"/>
</dbReference>
<accession>A0A0L0JYP8</accession>
<dbReference type="RefSeq" id="WP_050373127.1">
    <property type="nucleotide sequence ID" value="NZ_KQ257829.1"/>
</dbReference>
<dbReference type="Gene3D" id="3.30.530.20">
    <property type="match status" value="1"/>
</dbReference>
<dbReference type="OrthoDB" id="4618973at2"/>
<name>A0A0L0JYP8_9ACTN</name>
<comment type="caution">
    <text evidence="1">The sequence shown here is derived from an EMBL/GenBank/DDBJ whole genome shotgun (WGS) entry which is preliminary data.</text>
</comment>
<protein>
    <submittedName>
        <fullName evidence="1">Polyketide cyclase</fullName>
    </submittedName>
</protein>
<dbReference type="Proteomes" id="UP000037151">
    <property type="component" value="Unassembled WGS sequence"/>
</dbReference>
<dbReference type="PATRIC" id="fig|42234.21.peg.5829"/>
<dbReference type="CDD" id="cd07812">
    <property type="entry name" value="SRPBCC"/>
    <property type="match status" value="1"/>
</dbReference>
<dbReference type="Pfam" id="PF10604">
    <property type="entry name" value="Polyketide_cyc2"/>
    <property type="match status" value="1"/>
</dbReference>
<dbReference type="InterPro" id="IPR023393">
    <property type="entry name" value="START-like_dom_sf"/>
</dbReference>
<evidence type="ECO:0000313" key="2">
    <source>
        <dbReference type="Proteomes" id="UP000037151"/>
    </source>
</evidence>
<proteinExistence type="predicted"/>
<dbReference type="AlphaFoldDB" id="A0A0L0JYP8"/>
<reference evidence="2" key="1">
    <citation type="submission" date="2014-07" db="EMBL/GenBank/DDBJ databases">
        <title>Genome sequencing of plant-pathogenic Streptomyces species.</title>
        <authorList>
            <person name="Harrison J."/>
            <person name="Sapp M."/>
            <person name="Thwaites R."/>
            <person name="Studholme D.J."/>
        </authorList>
    </citation>
    <scope>NUCLEOTIDE SEQUENCE [LARGE SCALE GENOMIC DNA]</scope>
    <source>
        <strain evidence="2">NCPPB 4445</strain>
    </source>
</reference>
<dbReference type="SUPFAM" id="SSF55961">
    <property type="entry name" value="Bet v1-like"/>
    <property type="match status" value="1"/>
</dbReference>
<evidence type="ECO:0000313" key="1">
    <source>
        <dbReference type="EMBL" id="KND30663.1"/>
    </source>
</evidence>
<organism evidence="1 2">
    <name type="scientific">Streptomyces acidiscabies</name>
    <dbReference type="NCBI Taxonomy" id="42234"/>
    <lineage>
        <taxon>Bacteria</taxon>
        <taxon>Bacillati</taxon>
        <taxon>Actinomycetota</taxon>
        <taxon>Actinomycetes</taxon>
        <taxon>Kitasatosporales</taxon>
        <taxon>Streptomycetaceae</taxon>
        <taxon>Streptomyces</taxon>
    </lineage>
</organism>
<gene>
    <name evidence="1" type="ORF">IQ63_28260</name>
</gene>
<dbReference type="EMBL" id="JPPY01000164">
    <property type="protein sequence ID" value="KND30663.1"/>
    <property type="molecule type" value="Genomic_DNA"/>
</dbReference>
<sequence length="181" mass="19719">MATDYERPGVTTFQVRAEIFVAAPADKVYEVVSDLGRSGEWSPECQGGTWIQGEPATVGAVFEGKNLRGAEAVPWAPVIRGEWSTLSEVVEAVPGSVFRWIILTSAGERQESTWSFEISPADGGVVLVHHYRLGRLTEGLSKIFASLDEAGRERFVKDWNAKLAVDVERTVAGIKKVIEGA</sequence>